<gene>
    <name evidence="6" type="ORF">FHY64_05715</name>
</gene>
<dbReference type="RefSeq" id="WP_140193456.1">
    <property type="nucleotide sequence ID" value="NZ_CP065915.1"/>
</dbReference>
<evidence type="ECO:0000313" key="6">
    <source>
        <dbReference type="EMBL" id="TNY32773.1"/>
    </source>
</evidence>
<evidence type="ECO:0000256" key="1">
    <source>
        <dbReference type="ARBA" id="ARBA00022553"/>
    </source>
</evidence>
<dbReference type="PROSITE" id="PS50110">
    <property type="entry name" value="RESPONSE_REGULATORY"/>
    <property type="match status" value="1"/>
</dbReference>
<dbReference type="InterPro" id="IPR039420">
    <property type="entry name" value="WalR-like"/>
</dbReference>
<dbReference type="AlphaFoldDB" id="A0A5C5GDF8"/>
<dbReference type="SMART" id="SM00448">
    <property type="entry name" value="REC"/>
    <property type="match status" value="1"/>
</dbReference>
<dbReference type="Pfam" id="PF00072">
    <property type="entry name" value="Response_reg"/>
    <property type="match status" value="1"/>
</dbReference>
<dbReference type="SUPFAM" id="SSF52172">
    <property type="entry name" value="CheY-like"/>
    <property type="match status" value="1"/>
</dbReference>
<reference evidence="6 7" key="1">
    <citation type="submission" date="2019-06" db="EMBL/GenBank/DDBJ databases">
        <title>Genome of new Rhodobacteraceae sp. SM1903.</title>
        <authorList>
            <person name="Ren X."/>
        </authorList>
    </citation>
    <scope>NUCLEOTIDE SEQUENCE [LARGE SCALE GENOMIC DNA]</scope>
    <source>
        <strain evidence="6 7">SM1903</strain>
    </source>
</reference>
<evidence type="ECO:0000256" key="4">
    <source>
        <dbReference type="PROSITE-ProRule" id="PRU00169"/>
    </source>
</evidence>
<feature type="modified residue" description="4-aspartylphosphate" evidence="4">
    <location>
        <position position="63"/>
    </location>
</feature>
<dbReference type="GO" id="GO:0005829">
    <property type="term" value="C:cytosol"/>
    <property type="evidence" value="ECO:0007669"/>
    <property type="project" value="TreeGrafter"/>
</dbReference>
<evidence type="ECO:0000256" key="3">
    <source>
        <dbReference type="ARBA" id="ARBA00023125"/>
    </source>
</evidence>
<evidence type="ECO:0000256" key="2">
    <source>
        <dbReference type="ARBA" id="ARBA00023012"/>
    </source>
</evidence>
<comment type="caution">
    <text evidence="6">The sequence shown here is derived from an EMBL/GenBank/DDBJ whole genome shotgun (WGS) entry which is preliminary data.</text>
</comment>
<dbReference type="PANTHER" id="PTHR48111:SF40">
    <property type="entry name" value="PHOSPHATE REGULON TRANSCRIPTIONAL REGULATORY PROTEIN PHOB"/>
    <property type="match status" value="1"/>
</dbReference>
<protein>
    <submittedName>
        <fullName evidence="6">Response regulator</fullName>
    </submittedName>
</protein>
<feature type="domain" description="Response regulatory" evidence="5">
    <location>
        <begin position="11"/>
        <end position="123"/>
    </location>
</feature>
<evidence type="ECO:0000259" key="5">
    <source>
        <dbReference type="PROSITE" id="PS50110"/>
    </source>
</evidence>
<proteinExistence type="predicted"/>
<keyword evidence="3" id="KW-0238">DNA-binding</keyword>
<organism evidence="6 7">
    <name type="scientific">Pelagovum pacificum</name>
    <dbReference type="NCBI Taxonomy" id="2588711"/>
    <lineage>
        <taxon>Bacteria</taxon>
        <taxon>Pseudomonadati</taxon>
        <taxon>Pseudomonadota</taxon>
        <taxon>Alphaproteobacteria</taxon>
        <taxon>Rhodobacterales</taxon>
        <taxon>Paracoccaceae</taxon>
        <taxon>Pelagovum</taxon>
    </lineage>
</organism>
<sequence length="160" mass="17037">MTHGYGSSGLNLIVVEDETLVSMDLEATLEELGHRVIGVASHVERALEHIAGAGTALDAVILDLTLAGRSAQPVAERLHRQGTPYVVVTGLEESDVRRHGFSGPYVPKPYQPERLHQALLGVVADLRPGYCGSSSVELPSSSSADVVMSRYDSSSACVNR</sequence>
<dbReference type="InterPro" id="IPR001789">
    <property type="entry name" value="Sig_transdc_resp-reg_receiver"/>
</dbReference>
<dbReference type="Gene3D" id="3.40.50.2300">
    <property type="match status" value="1"/>
</dbReference>
<keyword evidence="1 4" id="KW-0597">Phosphoprotein</keyword>
<dbReference type="EMBL" id="VFFF01000001">
    <property type="protein sequence ID" value="TNY32773.1"/>
    <property type="molecule type" value="Genomic_DNA"/>
</dbReference>
<dbReference type="GO" id="GO:0000976">
    <property type="term" value="F:transcription cis-regulatory region binding"/>
    <property type="evidence" value="ECO:0007669"/>
    <property type="project" value="TreeGrafter"/>
</dbReference>
<dbReference type="InterPro" id="IPR011006">
    <property type="entry name" value="CheY-like_superfamily"/>
</dbReference>
<dbReference type="PANTHER" id="PTHR48111">
    <property type="entry name" value="REGULATOR OF RPOS"/>
    <property type="match status" value="1"/>
</dbReference>
<evidence type="ECO:0000313" key="7">
    <source>
        <dbReference type="Proteomes" id="UP000314011"/>
    </source>
</evidence>
<dbReference type="GO" id="GO:0006355">
    <property type="term" value="P:regulation of DNA-templated transcription"/>
    <property type="evidence" value="ECO:0007669"/>
    <property type="project" value="TreeGrafter"/>
</dbReference>
<dbReference type="GO" id="GO:0032993">
    <property type="term" value="C:protein-DNA complex"/>
    <property type="evidence" value="ECO:0007669"/>
    <property type="project" value="TreeGrafter"/>
</dbReference>
<dbReference type="GO" id="GO:0000156">
    <property type="term" value="F:phosphorelay response regulator activity"/>
    <property type="evidence" value="ECO:0007669"/>
    <property type="project" value="TreeGrafter"/>
</dbReference>
<keyword evidence="7" id="KW-1185">Reference proteome</keyword>
<name>A0A5C5GDF8_9RHOB</name>
<keyword evidence="2" id="KW-0902">Two-component regulatory system</keyword>
<accession>A0A5C5GDF8</accession>
<dbReference type="Proteomes" id="UP000314011">
    <property type="component" value="Unassembled WGS sequence"/>
</dbReference>
<dbReference type="OrthoDB" id="7875302at2"/>